<feature type="region of interest" description="Disordered" evidence="2">
    <location>
        <begin position="451"/>
        <end position="484"/>
    </location>
</feature>
<evidence type="ECO:0000313" key="3">
    <source>
        <dbReference type="EMBL" id="KAH0449165.1"/>
    </source>
</evidence>
<dbReference type="AlphaFoldDB" id="A0AAV7G0I1"/>
<feature type="region of interest" description="Disordered" evidence="2">
    <location>
        <begin position="246"/>
        <end position="277"/>
    </location>
</feature>
<feature type="coiled-coil region" evidence="1">
    <location>
        <begin position="355"/>
        <end position="382"/>
    </location>
</feature>
<comment type="caution">
    <text evidence="3">The sequence shown here is derived from an EMBL/GenBank/DDBJ whole genome shotgun (WGS) entry which is preliminary data.</text>
</comment>
<keyword evidence="1" id="KW-0175">Coiled coil</keyword>
<protein>
    <submittedName>
        <fullName evidence="3">Uncharacterized protein</fullName>
    </submittedName>
</protein>
<reference evidence="3 4" key="1">
    <citation type="journal article" date="2021" name="Hortic Res">
        <title>Chromosome-scale assembly of the Dendrobium chrysotoxum genome enhances the understanding of orchid evolution.</title>
        <authorList>
            <person name="Zhang Y."/>
            <person name="Zhang G.Q."/>
            <person name="Zhang D."/>
            <person name="Liu X.D."/>
            <person name="Xu X.Y."/>
            <person name="Sun W.H."/>
            <person name="Yu X."/>
            <person name="Zhu X."/>
            <person name="Wang Z.W."/>
            <person name="Zhao X."/>
            <person name="Zhong W.Y."/>
            <person name="Chen H."/>
            <person name="Yin W.L."/>
            <person name="Huang T."/>
            <person name="Niu S.C."/>
            <person name="Liu Z.J."/>
        </authorList>
    </citation>
    <scope>NUCLEOTIDE SEQUENCE [LARGE SCALE GENOMIC DNA]</scope>
    <source>
        <strain evidence="3">Lindl</strain>
    </source>
</reference>
<organism evidence="3 4">
    <name type="scientific">Dendrobium chrysotoxum</name>
    <name type="common">Orchid</name>
    <dbReference type="NCBI Taxonomy" id="161865"/>
    <lineage>
        <taxon>Eukaryota</taxon>
        <taxon>Viridiplantae</taxon>
        <taxon>Streptophyta</taxon>
        <taxon>Embryophyta</taxon>
        <taxon>Tracheophyta</taxon>
        <taxon>Spermatophyta</taxon>
        <taxon>Magnoliopsida</taxon>
        <taxon>Liliopsida</taxon>
        <taxon>Asparagales</taxon>
        <taxon>Orchidaceae</taxon>
        <taxon>Epidendroideae</taxon>
        <taxon>Malaxideae</taxon>
        <taxon>Dendrobiinae</taxon>
        <taxon>Dendrobium</taxon>
    </lineage>
</organism>
<evidence type="ECO:0000256" key="1">
    <source>
        <dbReference type="SAM" id="Coils"/>
    </source>
</evidence>
<gene>
    <name evidence="3" type="ORF">IEQ34_022965</name>
</gene>
<evidence type="ECO:0000256" key="2">
    <source>
        <dbReference type="SAM" id="MobiDB-lite"/>
    </source>
</evidence>
<name>A0AAV7G0I1_DENCH</name>
<keyword evidence="4" id="KW-1185">Reference proteome</keyword>
<proteinExistence type="predicted"/>
<dbReference type="Proteomes" id="UP000775213">
    <property type="component" value="Unassembled WGS sequence"/>
</dbReference>
<feature type="compositionally biased region" description="Basic and acidic residues" evidence="2">
    <location>
        <begin position="497"/>
        <end position="507"/>
    </location>
</feature>
<feature type="region of interest" description="Disordered" evidence="2">
    <location>
        <begin position="497"/>
        <end position="532"/>
    </location>
</feature>
<sequence>MSGDRLPSKNPAIRGDLIAPYDYEWGPNKEARVNKIASTVTSDFLILFCKNFYFPNDVVTIVPKRSDRASLPPLGYLTISETNLRAGLRFSPPAELIKILRRSGVNLSQFSFREMSVTVGLIALFRDRGVTLTPEHLSRMGRFTNDTHGRVIFRSKWLDLRTRDPLKIWANTFFFMKNDWGLLEKWGKMKDLPAPLHVQEEDIMRILKVPDIEHLLFEVLHMSRYIEEEFLFKVGLSFHAGRSDARTLKPTSKVPEPPTPTSKVAPKRPTRGEDPQVLKKKRLEGTATNIGKALPDSSPAKLHIPEEVLNHQCIGCHKAGDLWSRLGIELIDVLNEWNSEFVKIKYLQGEFKRKYDHKTQEAKVLEEELSECRTELANTIQSISLQNCLPDQHQMEAGQMADITWRLGRRLASLGGREEDRLYLKVSDGLVELRASDGGLAELRALGDDSTKVRASSGGSMKERSFGNGPARVRASGGGPTRLRRWCSEGESLRQWSREGEGLRRDSGGGAVTARASRSGPAKVRASGGGPARLQRWCGRTLAAVEEELGC</sequence>
<evidence type="ECO:0000313" key="4">
    <source>
        <dbReference type="Proteomes" id="UP000775213"/>
    </source>
</evidence>
<dbReference type="EMBL" id="JAGFBR010000019">
    <property type="protein sequence ID" value="KAH0449165.1"/>
    <property type="molecule type" value="Genomic_DNA"/>
</dbReference>
<accession>A0AAV7G0I1</accession>